<keyword evidence="1" id="KW-0812">Transmembrane</keyword>
<feature type="transmembrane region" description="Helical" evidence="1">
    <location>
        <begin position="94"/>
        <end position="115"/>
    </location>
</feature>
<keyword evidence="1" id="KW-1133">Transmembrane helix</keyword>
<sequence>MNDHDVSPETRAEITGAEHAVLRRIDPGARAMVVALGAVAAVAGVLLPWVQGAPGWQVLAGTVTAGFFPTLFAWTLTVFAIVVSAATLLTRLWVLAWLAALGCGIATVNGVWAIWSMQTGGVGAPGPGLVIAVIAAVVLTFTWAGGAFQRH</sequence>
<protein>
    <submittedName>
        <fullName evidence="2">Uncharacterized protein</fullName>
    </submittedName>
</protein>
<dbReference type="Proteomes" id="UP001494902">
    <property type="component" value="Unassembled WGS sequence"/>
</dbReference>
<reference evidence="2 3" key="1">
    <citation type="submission" date="2024-03" db="EMBL/GenBank/DDBJ databases">
        <title>Draft genome sequence of Pseudonocardia nematodicida JCM 31783.</title>
        <authorList>
            <person name="Butdee W."/>
            <person name="Duangmal K."/>
        </authorList>
    </citation>
    <scope>NUCLEOTIDE SEQUENCE [LARGE SCALE GENOMIC DNA]</scope>
    <source>
        <strain evidence="2 3">JCM 31783</strain>
    </source>
</reference>
<organism evidence="2 3">
    <name type="scientific">Pseudonocardia nematodicida</name>
    <dbReference type="NCBI Taxonomy" id="1206997"/>
    <lineage>
        <taxon>Bacteria</taxon>
        <taxon>Bacillati</taxon>
        <taxon>Actinomycetota</taxon>
        <taxon>Actinomycetes</taxon>
        <taxon>Pseudonocardiales</taxon>
        <taxon>Pseudonocardiaceae</taxon>
        <taxon>Pseudonocardia</taxon>
    </lineage>
</organism>
<gene>
    <name evidence="2" type="ORF">WIS52_26250</name>
</gene>
<evidence type="ECO:0000313" key="2">
    <source>
        <dbReference type="EMBL" id="MEQ3553990.1"/>
    </source>
</evidence>
<proteinExistence type="predicted"/>
<keyword evidence="3" id="KW-1185">Reference proteome</keyword>
<accession>A0ABV1KHR0</accession>
<feature type="transmembrane region" description="Helical" evidence="1">
    <location>
        <begin position="56"/>
        <end position="82"/>
    </location>
</feature>
<evidence type="ECO:0000256" key="1">
    <source>
        <dbReference type="SAM" id="Phobius"/>
    </source>
</evidence>
<dbReference type="EMBL" id="JBEDNQ010000012">
    <property type="protein sequence ID" value="MEQ3553990.1"/>
    <property type="molecule type" value="Genomic_DNA"/>
</dbReference>
<feature type="transmembrane region" description="Helical" evidence="1">
    <location>
        <begin position="127"/>
        <end position="148"/>
    </location>
</feature>
<name>A0ABV1KHR0_9PSEU</name>
<dbReference type="RefSeq" id="WP_349301055.1">
    <property type="nucleotide sequence ID" value="NZ_JBEDNQ010000012.1"/>
</dbReference>
<comment type="caution">
    <text evidence="2">The sequence shown here is derived from an EMBL/GenBank/DDBJ whole genome shotgun (WGS) entry which is preliminary data.</text>
</comment>
<feature type="transmembrane region" description="Helical" evidence="1">
    <location>
        <begin position="31"/>
        <end position="50"/>
    </location>
</feature>
<evidence type="ECO:0000313" key="3">
    <source>
        <dbReference type="Proteomes" id="UP001494902"/>
    </source>
</evidence>
<keyword evidence="1" id="KW-0472">Membrane</keyword>